<proteinExistence type="inferred from homology"/>
<dbReference type="CDD" id="cd05344">
    <property type="entry name" value="BKR_like_SDR_like"/>
    <property type="match status" value="1"/>
</dbReference>
<reference evidence="3 4" key="1">
    <citation type="submission" date="2013-08" db="EMBL/GenBank/DDBJ databases">
        <authorList>
            <consortium name="DOE Joint Genome Institute"/>
            <person name="Eisen J."/>
            <person name="Huntemann M."/>
            <person name="Han J."/>
            <person name="Chen A."/>
            <person name="Kyrpides N."/>
            <person name="Mavromatis K."/>
            <person name="Markowitz V."/>
            <person name="Palaniappan K."/>
            <person name="Ivanova N."/>
            <person name="Schaumberg A."/>
            <person name="Pati A."/>
            <person name="Liolios K."/>
            <person name="Nordberg H.P."/>
            <person name="Cantor M.N."/>
            <person name="Hua S.X."/>
            <person name="Woyke T."/>
        </authorList>
    </citation>
    <scope>NUCLEOTIDE SEQUENCE [LARGE SCALE GENOMIC DNA]</scope>
    <source>
        <strain evidence="3 4">DSM 44927</strain>
    </source>
</reference>
<accession>W9DZ93</accession>
<dbReference type="PANTHER" id="PTHR42879">
    <property type="entry name" value="3-OXOACYL-(ACYL-CARRIER-PROTEIN) REDUCTASE"/>
    <property type="match status" value="1"/>
</dbReference>
<keyword evidence="2" id="KW-0560">Oxidoreductase</keyword>
<protein>
    <recommendedName>
        <fullName evidence="5">Short-chain alcohol dehydrogenase like protein</fullName>
    </recommendedName>
</protein>
<dbReference type="Pfam" id="PF13561">
    <property type="entry name" value="adh_short_C2"/>
    <property type="match status" value="1"/>
</dbReference>
<dbReference type="SUPFAM" id="SSF51735">
    <property type="entry name" value="NAD(P)-binding Rossmann-fold domains"/>
    <property type="match status" value="1"/>
</dbReference>
<gene>
    <name evidence="3" type="ORF">ActroDRAFT_0159</name>
</gene>
<dbReference type="InterPro" id="IPR002347">
    <property type="entry name" value="SDR_fam"/>
</dbReference>
<dbReference type="HOGENOM" id="CLU_010194_1_2_11"/>
<dbReference type="InterPro" id="IPR036291">
    <property type="entry name" value="NAD(P)-bd_dom_sf"/>
</dbReference>
<dbReference type="Proteomes" id="UP000019485">
    <property type="component" value="Unassembled WGS sequence"/>
</dbReference>
<evidence type="ECO:0000256" key="2">
    <source>
        <dbReference type="ARBA" id="ARBA00023002"/>
    </source>
</evidence>
<evidence type="ECO:0000313" key="4">
    <source>
        <dbReference type="Proteomes" id="UP000019485"/>
    </source>
</evidence>
<dbReference type="GO" id="GO:0016491">
    <property type="term" value="F:oxidoreductase activity"/>
    <property type="evidence" value="ECO:0007669"/>
    <property type="project" value="UniProtKB-KW"/>
</dbReference>
<sequence length="260" mass="27572">MDLNLAGRRAVVTGASKGIGRAVSLALADEGVGLALCARDGGPLAEVAREVESRGVPVHAVQADVTNKSDIDRFIQDAATTLSGIDILVNNAGGAIPGDFFSLTDEEWQADIDIKLFSMIRCIRAAHPFLKQSDAGRIINIGAVFAHYPKPNFLAATTLRAAGHNLGKALAMQFAPDGILVNTVHIGYVETPQWQGIHQRRAPDKSWAEFHEQIAASEIPLHRFGKPEEVAGLVAFLASDRAAYITGVDIDVAGGMGIST</sequence>
<dbReference type="EMBL" id="AZAN01000001">
    <property type="protein sequence ID" value="ETA71133.1"/>
    <property type="molecule type" value="Genomic_DNA"/>
</dbReference>
<dbReference type="OrthoDB" id="3676637at2"/>
<comment type="similarity">
    <text evidence="1">Belongs to the short-chain dehydrogenases/reductases (SDR) family.</text>
</comment>
<keyword evidence="4" id="KW-1185">Reference proteome</keyword>
<dbReference type="PRINTS" id="PR00081">
    <property type="entry name" value="GDHRDH"/>
</dbReference>
<dbReference type="AlphaFoldDB" id="W9DZ93"/>
<dbReference type="RefSeq" id="WP_034260456.1">
    <property type="nucleotide sequence ID" value="NZ_KI632511.1"/>
</dbReference>
<evidence type="ECO:0000256" key="1">
    <source>
        <dbReference type="ARBA" id="ARBA00006484"/>
    </source>
</evidence>
<evidence type="ECO:0008006" key="5">
    <source>
        <dbReference type="Google" id="ProtNLM"/>
    </source>
</evidence>
<dbReference type="FunFam" id="3.40.50.720:FF:000084">
    <property type="entry name" value="Short-chain dehydrogenase reductase"/>
    <property type="match status" value="1"/>
</dbReference>
<dbReference type="Gene3D" id="3.40.50.720">
    <property type="entry name" value="NAD(P)-binding Rossmann-like Domain"/>
    <property type="match status" value="1"/>
</dbReference>
<organism evidence="3 4">
    <name type="scientific">Actinospica robiniae DSM 44927</name>
    <dbReference type="NCBI Taxonomy" id="479430"/>
    <lineage>
        <taxon>Bacteria</taxon>
        <taxon>Bacillati</taxon>
        <taxon>Actinomycetota</taxon>
        <taxon>Actinomycetes</taxon>
        <taxon>Catenulisporales</taxon>
        <taxon>Actinospicaceae</taxon>
        <taxon>Actinospica</taxon>
    </lineage>
</organism>
<dbReference type="InterPro" id="IPR050259">
    <property type="entry name" value="SDR"/>
</dbReference>
<comment type="caution">
    <text evidence="3">The sequence shown here is derived from an EMBL/GenBank/DDBJ whole genome shotgun (WGS) entry which is preliminary data.</text>
</comment>
<evidence type="ECO:0000313" key="3">
    <source>
        <dbReference type="EMBL" id="ETA71133.1"/>
    </source>
</evidence>
<dbReference type="PANTHER" id="PTHR42879:SF6">
    <property type="entry name" value="NADPH-DEPENDENT REDUCTASE BACG"/>
    <property type="match status" value="1"/>
</dbReference>
<name>W9DZ93_9ACTN</name>
<dbReference type="PATRIC" id="fig|479430.3.peg.168"/>